<dbReference type="SUPFAM" id="SSF52540">
    <property type="entry name" value="P-loop containing nucleoside triphosphate hydrolases"/>
    <property type="match status" value="1"/>
</dbReference>
<reference evidence="1 2" key="1">
    <citation type="submission" date="2009-10" db="EMBL/GenBank/DDBJ databases">
        <authorList>
            <person name="Weinstock G."/>
            <person name="Sodergren E."/>
            <person name="Clifton S."/>
            <person name="Fulton L."/>
            <person name="Fulton B."/>
            <person name="Courtney L."/>
            <person name="Fronick C."/>
            <person name="Harrison M."/>
            <person name="Strong C."/>
            <person name="Farmer C."/>
            <person name="Delahaunty K."/>
            <person name="Markovic C."/>
            <person name="Hall O."/>
            <person name="Minx P."/>
            <person name="Tomlinson C."/>
            <person name="Mitreva M."/>
            <person name="Nelson J."/>
            <person name="Hou S."/>
            <person name="Wollam A."/>
            <person name="Pepin K.H."/>
            <person name="Johnson M."/>
            <person name="Bhonagiri V."/>
            <person name="Nash W.E."/>
            <person name="Warren W."/>
            <person name="Chinwalla A."/>
            <person name="Mardis E.R."/>
            <person name="Wilson R.K."/>
        </authorList>
    </citation>
    <scope>NUCLEOTIDE SEQUENCE [LARGE SCALE GENOMIC DNA]</scope>
    <source>
        <strain evidence="1 2">ATCC 23970</strain>
    </source>
</reference>
<sequence>MVKSRRAGQVEKVIAALTDALTRQKAVEIGETATRINRAISHDERIHKISIEADGRMGLYGSSGREAQVDLSAGQMQILIMSLVSALAEVTRYPAPFVIDTPLARLDEGHRDGLFRHWSGLEQQVILLSQDTEITPEVYRRLDPHIGRTYLVEAESLDSAGACSRVTADVYFE</sequence>
<dbReference type="InterPro" id="IPR027417">
    <property type="entry name" value="P-loop_NTPase"/>
</dbReference>
<evidence type="ECO:0000313" key="1">
    <source>
        <dbReference type="EMBL" id="EEZ76102.1"/>
    </source>
</evidence>
<comment type="caution">
    <text evidence="1">The sequence shown here is derived from an EMBL/GenBank/DDBJ whole genome shotgun (WGS) entry which is preliminary data.</text>
</comment>
<gene>
    <name evidence="1" type="ORF">NEILACOT_03825</name>
</gene>
<organism evidence="1 2">
    <name type="scientific">Neisseria lactamica ATCC 23970</name>
    <dbReference type="NCBI Taxonomy" id="546265"/>
    <lineage>
        <taxon>Bacteria</taxon>
        <taxon>Pseudomonadati</taxon>
        <taxon>Pseudomonadota</taxon>
        <taxon>Betaproteobacteria</taxon>
        <taxon>Neisseriales</taxon>
        <taxon>Neisseriaceae</taxon>
        <taxon>Neisseria</taxon>
    </lineage>
</organism>
<dbReference type="EMBL" id="ACEQ02000008">
    <property type="protein sequence ID" value="EEZ76102.1"/>
    <property type="molecule type" value="Genomic_DNA"/>
</dbReference>
<evidence type="ECO:0008006" key="3">
    <source>
        <dbReference type="Google" id="ProtNLM"/>
    </source>
</evidence>
<dbReference type="AlphaFoldDB" id="D0W8H1"/>
<name>D0W8H1_NEILA</name>
<proteinExistence type="predicted"/>
<dbReference type="Gene3D" id="3.40.50.300">
    <property type="entry name" value="P-loop containing nucleotide triphosphate hydrolases"/>
    <property type="match status" value="1"/>
</dbReference>
<accession>D0W8H1</accession>
<dbReference type="Proteomes" id="UP000003843">
    <property type="component" value="Unassembled WGS sequence"/>
</dbReference>
<evidence type="ECO:0000313" key="2">
    <source>
        <dbReference type="Proteomes" id="UP000003843"/>
    </source>
</evidence>
<protein>
    <recommendedName>
        <fullName evidence="3">DNA sulfur modification protein DndD</fullName>
    </recommendedName>
</protein>